<dbReference type="InterPro" id="IPR014710">
    <property type="entry name" value="RmlC-like_jellyroll"/>
</dbReference>
<dbReference type="Proteomes" id="UP000640489">
    <property type="component" value="Unassembled WGS sequence"/>
</dbReference>
<feature type="domain" description="Cupin type-2" evidence="1">
    <location>
        <begin position="45"/>
        <end position="116"/>
    </location>
</feature>
<sequence length="133" mass="13773">MENPPLSRAAVPVVRIGADELTASDPTPGMSRSLAMHEDGMWTGVVDTEAGSTSGWHHHGEHETTLYVVSGRMRIESGPGGATVVEGGPGDFLRVPAGAVHRESNPGGEPARAVIVRCGTGEPTINVEAPAQD</sequence>
<keyword evidence="3" id="KW-1185">Reference proteome</keyword>
<proteinExistence type="predicted"/>
<comment type="caution">
    <text evidence="2">The sequence shown here is derived from an EMBL/GenBank/DDBJ whole genome shotgun (WGS) entry which is preliminary data.</text>
</comment>
<dbReference type="InterPro" id="IPR011051">
    <property type="entry name" value="RmlC_Cupin_sf"/>
</dbReference>
<evidence type="ECO:0000313" key="3">
    <source>
        <dbReference type="Proteomes" id="UP000640489"/>
    </source>
</evidence>
<dbReference type="InterPro" id="IPR013096">
    <property type="entry name" value="Cupin_2"/>
</dbReference>
<dbReference type="AlphaFoldDB" id="A0A930V8M5"/>
<reference evidence="2" key="1">
    <citation type="submission" date="2020-11" db="EMBL/GenBank/DDBJ databases">
        <title>Nocardioides sp. nov., isolated from Soil of Cynanchum wilfordii Hemsley rhizosphere.</title>
        <authorList>
            <person name="Lee J.-S."/>
            <person name="Suh M.K."/>
            <person name="Kim J.-S."/>
        </authorList>
    </citation>
    <scope>NUCLEOTIDE SEQUENCE</scope>
    <source>
        <strain evidence="2">KCTC 19275</strain>
    </source>
</reference>
<organism evidence="2 3">
    <name type="scientific">Nocardioides islandensis</name>
    <dbReference type="NCBI Taxonomy" id="433663"/>
    <lineage>
        <taxon>Bacteria</taxon>
        <taxon>Bacillati</taxon>
        <taxon>Actinomycetota</taxon>
        <taxon>Actinomycetes</taxon>
        <taxon>Propionibacteriales</taxon>
        <taxon>Nocardioidaceae</taxon>
        <taxon>Nocardioides</taxon>
    </lineage>
</organism>
<dbReference type="RefSeq" id="WP_194705105.1">
    <property type="nucleotide sequence ID" value="NZ_JADKPN010000001.1"/>
</dbReference>
<accession>A0A930V8M5</accession>
<evidence type="ECO:0000313" key="2">
    <source>
        <dbReference type="EMBL" id="MBF4761928.1"/>
    </source>
</evidence>
<protein>
    <submittedName>
        <fullName evidence="2">Cupin domain-containing protein</fullName>
    </submittedName>
</protein>
<dbReference type="SUPFAM" id="SSF51182">
    <property type="entry name" value="RmlC-like cupins"/>
    <property type="match status" value="1"/>
</dbReference>
<name>A0A930V8M5_9ACTN</name>
<dbReference type="Pfam" id="PF07883">
    <property type="entry name" value="Cupin_2"/>
    <property type="match status" value="1"/>
</dbReference>
<evidence type="ECO:0000259" key="1">
    <source>
        <dbReference type="Pfam" id="PF07883"/>
    </source>
</evidence>
<dbReference type="Gene3D" id="2.60.120.10">
    <property type="entry name" value="Jelly Rolls"/>
    <property type="match status" value="1"/>
</dbReference>
<dbReference type="EMBL" id="JADKPN010000001">
    <property type="protein sequence ID" value="MBF4761928.1"/>
    <property type="molecule type" value="Genomic_DNA"/>
</dbReference>
<gene>
    <name evidence="2" type="ORF">ISU07_02205</name>
</gene>